<evidence type="ECO:0000259" key="1">
    <source>
        <dbReference type="Pfam" id="PF02721"/>
    </source>
</evidence>
<sequence length="168" mass="18597">MGGDSAGSGASIRRSRGLPPILSVGILAKVMVDVRYQSFGRHLFSLHGELDRSPIVVTYAKAMGPSGSSRSMLLRSETRIHASVGEQLIRKFEDDLTEGDVMVEQLFKVYPVVGDYRTRHCFKIGFYQTTFLAKADDFPSEVPEKSFVDYNDILGGKLDKTYLVDVIG</sequence>
<feature type="domain" description="Replication protein A 70 kDa DNA-binding subunit B/D first OB fold" evidence="1">
    <location>
        <begin position="58"/>
        <end position="134"/>
    </location>
</feature>
<name>A0A8S9JXA7_BRACR</name>
<reference evidence="3 4" key="3">
    <citation type="journal article" date="2020" name="BMC Genomics">
        <title>Intraspecific diversification of the crop wild relative Brassica cretica Lam. using demographic model selection.</title>
        <authorList>
            <person name="Kioukis A."/>
            <person name="Michalopoulou V.A."/>
            <person name="Briers L."/>
            <person name="Pirintsos S."/>
            <person name="Studholme D.J."/>
            <person name="Pavlidis P."/>
            <person name="Sarris P.F."/>
        </authorList>
    </citation>
    <scope>NUCLEOTIDE SEQUENCE [LARGE SCALE GENOMIC DNA]</scope>
    <source>
        <strain evidence="4">cv. PFS-1207/04</strain>
        <strain evidence="3">PFS-1207/04</strain>
    </source>
</reference>
<comment type="caution">
    <text evidence="2">The sequence shown here is derived from an EMBL/GenBank/DDBJ whole genome shotgun (WGS) entry which is preliminary data.</text>
</comment>
<dbReference type="InterPro" id="IPR003871">
    <property type="entry name" value="RFA1B/D_OB_1st"/>
</dbReference>
<keyword evidence="4" id="KW-1185">Reference proteome</keyword>
<dbReference type="EMBL" id="QGKV02001507">
    <property type="protein sequence ID" value="KAF3532678.1"/>
    <property type="molecule type" value="Genomic_DNA"/>
</dbReference>
<reference evidence="2" key="1">
    <citation type="submission" date="2019-12" db="EMBL/GenBank/DDBJ databases">
        <title>Genome sequencing and annotation of Brassica cretica.</title>
        <authorList>
            <person name="Studholme D.J."/>
            <person name="Sarris P.F."/>
        </authorList>
    </citation>
    <scope>NUCLEOTIDE SEQUENCE</scope>
    <source>
        <strain evidence="2">PFS-102/07</strain>
        <tissue evidence="2">Leaf</tissue>
    </source>
</reference>
<protein>
    <recommendedName>
        <fullName evidence="1">Replication protein A 70 kDa DNA-binding subunit B/D first OB fold domain-containing protein</fullName>
    </recommendedName>
</protein>
<evidence type="ECO:0000313" key="4">
    <source>
        <dbReference type="Proteomes" id="UP000266723"/>
    </source>
</evidence>
<evidence type="ECO:0000313" key="2">
    <source>
        <dbReference type="EMBL" id="KAF2585983.1"/>
    </source>
</evidence>
<evidence type="ECO:0000313" key="3">
    <source>
        <dbReference type="EMBL" id="KAF3532678.1"/>
    </source>
</evidence>
<dbReference type="AlphaFoldDB" id="A0A8S9JXA7"/>
<accession>A0A8S9JXA7</accession>
<dbReference type="OrthoDB" id="1750684at2759"/>
<dbReference type="Pfam" id="PF02721">
    <property type="entry name" value="DUF223"/>
    <property type="match status" value="1"/>
</dbReference>
<proteinExistence type="predicted"/>
<dbReference type="Proteomes" id="UP000266723">
    <property type="component" value="Unassembled WGS sequence"/>
</dbReference>
<dbReference type="EMBL" id="QGKY02000246">
    <property type="protein sequence ID" value="KAF2585983.1"/>
    <property type="molecule type" value="Genomic_DNA"/>
</dbReference>
<reference evidence="3" key="2">
    <citation type="submission" date="2019-12" db="EMBL/GenBank/DDBJ databases">
        <authorList>
            <person name="Studholme D.J."/>
            <person name="Sarris P."/>
        </authorList>
    </citation>
    <scope>NUCLEOTIDE SEQUENCE</scope>
    <source>
        <strain evidence="3">PFS-1207/04</strain>
        <tissue evidence="3">Leaf</tissue>
    </source>
</reference>
<gene>
    <name evidence="3" type="ORF">DY000_02042591</name>
    <name evidence="2" type="ORF">F2Q70_00037062</name>
</gene>
<organism evidence="2">
    <name type="scientific">Brassica cretica</name>
    <name type="common">Mustard</name>
    <dbReference type="NCBI Taxonomy" id="69181"/>
    <lineage>
        <taxon>Eukaryota</taxon>
        <taxon>Viridiplantae</taxon>
        <taxon>Streptophyta</taxon>
        <taxon>Embryophyta</taxon>
        <taxon>Tracheophyta</taxon>
        <taxon>Spermatophyta</taxon>
        <taxon>Magnoliopsida</taxon>
        <taxon>eudicotyledons</taxon>
        <taxon>Gunneridae</taxon>
        <taxon>Pentapetalae</taxon>
        <taxon>rosids</taxon>
        <taxon>malvids</taxon>
        <taxon>Brassicales</taxon>
        <taxon>Brassicaceae</taxon>
        <taxon>Brassiceae</taxon>
        <taxon>Brassica</taxon>
    </lineage>
</organism>